<name>A0A4U6T049_SETVI</name>
<dbReference type="Proteomes" id="UP000298652">
    <property type="component" value="Chromosome 9"/>
</dbReference>
<keyword evidence="3" id="KW-1185">Reference proteome</keyword>
<dbReference type="Gramene" id="TKV94261">
    <property type="protein sequence ID" value="TKV94261"/>
    <property type="gene ID" value="SEVIR_9G282200v2"/>
</dbReference>
<accession>A0A4U6T049</accession>
<reference evidence="2" key="1">
    <citation type="submission" date="2019-03" db="EMBL/GenBank/DDBJ databases">
        <title>WGS assembly of Setaria viridis.</title>
        <authorList>
            <person name="Huang P."/>
            <person name="Jenkins J."/>
            <person name="Grimwood J."/>
            <person name="Barry K."/>
            <person name="Healey A."/>
            <person name="Mamidi S."/>
            <person name="Sreedasyam A."/>
            <person name="Shu S."/>
            <person name="Feldman M."/>
            <person name="Wu J."/>
            <person name="Yu Y."/>
            <person name="Chen C."/>
            <person name="Johnson J."/>
            <person name="Rokhsar D."/>
            <person name="Baxter I."/>
            <person name="Schmutz J."/>
            <person name="Brutnell T."/>
            <person name="Kellogg E."/>
        </authorList>
    </citation>
    <scope>NUCLEOTIDE SEQUENCE [LARGE SCALE GENOMIC DNA]</scope>
</reference>
<feature type="compositionally biased region" description="Low complexity" evidence="1">
    <location>
        <begin position="94"/>
        <end position="103"/>
    </location>
</feature>
<dbReference type="AlphaFoldDB" id="A0A4U6T049"/>
<evidence type="ECO:0000313" key="3">
    <source>
        <dbReference type="Proteomes" id="UP000298652"/>
    </source>
</evidence>
<evidence type="ECO:0000313" key="2">
    <source>
        <dbReference type="EMBL" id="TKV94261.1"/>
    </source>
</evidence>
<protein>
    <submittedName>
        <fullName evidence="2">Uncharacterized protein</fullName>
    </submittedName>
</protein>
<proteinExistence type="predicted"/>
<sequence length="132" mass="14350">MPALEFPRRVAQLLRCPPLRLVSGPRPNGFLRPPPQSQRKPLCNLSAAPRRPRPSSHRQIPAVEPDVAHLFRHLATVAPPGLRYATIPPPPTPTTAATAPFPALSEAARQSVAPRSPARPQPPVFSPVRPRS</sequence>
<feature type="region of interest" description="Disordered" evidence="1">
    <location>
        <begin position="82"/>
        <end position="132"/>
    </location>
</feature>
<feature type="region of interest" description="Disordered" evidence="1">
    <location>
        <begin position="21"/>
        <end position="60"/>
    </location>
</feature>
<evidence type="ECO:0000256" key="1">
    <source>
        <dbReference type="SAM" id="MobiDB-lite"/>
    </source>
</evidence>
<gene>
    <name evidence="2" type="ORF">SEVIR_9G282200v2</name>
</gene>
<organism evidence="2 3">
    <name type="scientific">Setaria viridis</name>
    <name type="common">Green bristlegrass</name>
    <name type="synonym">Setaria italica subsp. viridis</name>
    <dbReference type="NCBI Taxonomy" id="4556"/>
    <lineage>
        <taxon>Eukaryota</taxon>
        <taxon>Viridiplantae</taxon>
        <taxon>Streptophyta</taxon>
        <taxon>Embryophyta</taxon>
        <taxon>Tracheophyta</taxon>
        <taxon>Spermatophyta</taxon>
        <taxon>Magnoliopsida</taxon>
        <taxon>Liliopsida</taxon>
        <taxon>Poales</taxon>
        <taxon>Poaceae</taxon>
        <taxon>PACMAD clade</taxon>
        <taxon>Panicoideae</taxon>
        <taxon>Panicodae</taxon>
        <taxon>Paniceae</taxon>
        <taxon>Cenchrinae</taxon>
        <taxon>Setaria</taxon>
    </lineage>
</organism>
<dbReference type="EMBL" id="CM016560">
    <property type="protein sequence ID" value="TKV94261.1"/>
    <property type="molecule type" value="Genomic_DNA"/>
</dbReference>